<dbReference type="Gene3D" id="1.10.10.2590">
    <property type="entry name" value="BEN domain"/>
    <property type="match status" value="1"/>
</dbReference>
<sequence length="329" mass="36895">MFVIKSKELKTNVNVVSEDIVGDPASLKIEDETKFFYKSKIYTGRVIKKTDPKLKRKRDKKRSYSPSDYDKKSNKSKENDKQAKKSKKLKKDESSSSSENSEDDSKSKKDEVSDISSLEDSTENLEKPKRTGKVDKHSSRRDDSSDRSALNKKDSLPKEGKNTSSKTDSPSACENSTRESTKNDEVDNNGRELEVQQSSLDNDDHLLGVASADMVLLKNNIYVKKTVLDTAKRTSSQASHLARQLLEGVIKAEILQRSTLTGKAMRGKKDPNVLPLHGGAKDAIVAYAQEIAREKHWTAQDVKTIEKSIGQKLTEIRNAHKKNLEIRQA</sequence>
<name>A0A8J2EK47_COTCN</name>
<accession>A0A8J2EK47</accession>
<feature type="compositionally biased region" description="Basic residues" evidence="1">
    <location>
        <begin position="54"/>
        <end position="63"/>
    </location>
</feature>
<feature type="compositionally biased region" description="Basic and acidic residues" evidence="1">
    <location>
        <begin position="124"/>
        <end position="161"/>
    </location>
</feature>
<dbReference type="Proteomes" id="UP000786811">
    <property type="component" value="Unassembled WGS sequence"/>
</dbReference>
<dbReference type="EMBL" id="CAJNRD030001116">
    <property type="protein sequence ID" value="CAG5075377.1"/>
    <property type="molecule type" value="Genomic_DNA"/>
</dbReference>
<organism evidence="2 3">
    <name type="scientific">Cotesia congregata</name>
    <name type="common">Parasitoid wasp</name>
    <name type="synonym">Apanteles congregatus</name>
    <dbReference type="NCBI Taxonomy" id="51543"/>
    <lineage>
        <taxon>Eukaryota</taxon>
        <taxon>Metazoa</taxon>
        <taxon>Ecdysozoa</taxon>
        <taxon>Arthropoda</taxon>
        <taxon>Hexapoda</taxon>
        <taxon>Insecta</taxon>
        <taxon>Pterygota</taxon>
        <taxon>Neoptera</taxon>
        <taxon>Endopterygota</taxon>
        <taxon>Hymenoptera</taxon>
        <taxon>Apocrita</taxon>
        <taxon>Ichneumonoidea</taxon>
        <taxon>Braconidae</taxon>
        <taxon>Microgastrinae</taxon>
        <taxon>Cotesia</taxon>
    </lineage>
</organism>
<feature type="compositionally biased region" description="Basic and acidic residues" evidence="1">
    <location>
        <begin position="68"/>
        <end position="83"/>
    </location>
</feature>
<gene>
    <name evidence="2" type="ORF">HICCMSTLAB_LOCUS1531</name>
</gene>
<dbReference type="OrthoDB" id="7996068at2759"/>
<feature type="compositionally biased region" description="Basic and acidic residues" evidence="1">
    <location>
        <begin position="176"/>
        <end position="189"/>
    </location>
</feature>
<protein>
    <submittedName>
        <fullName evidence="2">Uncharacterized protein</fullName>
    </submittedName>
</protein>
<proteinExistence type="predicted"/>
<evidence type="ECO:0000313" key="2">
    <source>
        <dbReference type="EMBL" id="CAG5075377.1"/>
    </source>
</evidence>
<reference evidence="2" key="1">
    <citation type="submission" date="2021-04" db="EMBL/GenBank/DDBJ databases">
        <authorList>
            <person name="Chebbi M.A.C M."/>
        </authorList>
    </citation>
    <scope>NUCLEOTIDE SEQUENCE</scope>
</reference>
<dbReference type="AlphaFoldDB" id="A0A8J2EK47"/>
<comment type="caution">
    <text evidence="2">The sequence shown here is derived from an EMBL/GenBank/DDBJ whole genome shotgun (WGS) entry which is preliminary data.</text>
</comment>
<keyword evidence="3" id="KW-1185">Reference proteome</keyword>
<evidence type="ECO:0000256" key="1">
    <source>
        <dbReference type="SAM" id="MobiDB-lite"/>
    </source>
</evidence>
<evidence type="ECO:0000313" key="3">
    <source>
        <dbReference type="Proteomes" id="UP000786811"/>
    </source>
</evidence>
<feature type="compositionally biased region" description="Polar residues" evidence="1">
    <location>
        <begin position="162"/>
        <end position="175"/>
    </location>
</feature>
<feature type="region of interest" description="Disordered" evidence="1">
    <location>
        <begin position="47"/>
        <end position="189"/>
    </location>
</feature>
<feature type="compositionally biased region" description="Basic and acidic residues" evidence="1">
    <location>
        <begin position="103"/>
        <end position="112"/>
    </location>
</feature>